<feature type="compositionally biased region" description="Polar residues" evidence="1">
    <location>
        <begin position="10"/>
        <end position="23"/>
    </location>
</feature>
<feature type="transmembrane region" description="Helical" evidence="2">
    <location>
        <begin position="244"/>
        <end position="261"/>
    </location>
</feature>
<name>A0ABX8I871_9ASCO</name>
<evidence type="ECO:0000256" key="2">
    <source>
        <dbReference type="SAM" id="Phobius"/>
    </source>
</evidence>
<keyword evidence="2" id="KW-0472">Membrane</keyword>
<gene>
    <name evidence="3" type="ORF">CA3LBN_002350</name>
</gene>
<dbReference type="EMBL" id="CP076662">
    <property type="protein sequence ID" value="QWU88085.1"/>
    <property type="molecule type" value="Genomic_DNA"/>
</dbReference>
<accession>A0ABX8I871</accession>
<keyword evidence="4" id="KW-1185">Reference proteome</keyword>
<protein>
    <submittedName>
        <fullName evidence="3">Uncharacterized protein</fullName>
    </submittedName>
</protein>
<feature type="compositionally biased region" description="Polar residues" evidence="1">
    <location>
        <begin position="32"/>
        <end position="41"/>
    </location>
</feature>
<evidence type="ECO:0000313" key="4">
    <source>
        <dbReference type="Proteomes" id="UP000825434"/>
    </source>
</evidence>
<feature type="region of interest" description="Disordered" evidence="1">
    <location>
        <begin position="1"/>
        <end position="53"/>
    </location>
</feature>
<keyword evidence="2" id="KW-0812">Transmembrane</keyword>
<keyword evidence="2" id="KW-1133">Transmembrane helix</keyword>
<sequence>MEGQDPPNSPQSAHGSTARYSRGTSDRASESVVPSSSQHDQPNGPATPVTRPTRRLKKKYRTILRCIGILLLIIFLVLGFWTQFRATDEKMVSRKSFEVYCYGPSISECGSQPMVIAEKYKEKICNVSNKETFCNNHTSHVFQDYDSELTRESDKCAIEGLFKTFEESQELEAVFIPHTVFNDRLAISWRNLQSKDDRNPQEVLNARPCQEQRNLDRECYNAQFFVYKHFCLSNASDASDSSDVSVTFFTLAFMILGIMINRMGAPWANRLMFSFFTVVTLLAGIVIGFALASMDEKSKLWIVEKVLFALLVALVPSLLAVWDKCGEFLEETYPELFEADVPE</sequence>
<dbReference type="Proteomes" id="UP000825434">
    <property type="component" value="Chromosome 2"/>
</dbReference>
<proteinExistence type="predicted"/>
<feature type="transmembrane region" description="Helical" evidence="2">
    <location>
        <begin position="300"/>
        <end position="322"/>
    </location>
</feature>
<feature type="transmembrane region" description="Helical" evidence="2">
    <location>
        <begin position="62"/>
        <end position="81"/>
    </location>
</feature>
<evidence type="ECO:0000256" key="1">
    <source>
        <dbReference type="SAM" id="MobiDB-lite"/>
    </source>
</evidence>
<evidence type="ECO:0000313" key="3">
    <source>
        <dbReference type="EMBL" id="QWU88085.1"/>
    </source>
</evidence>
<organism evidence="3 4">
    <name type="scientific">Candidozyma haemuli</name>
    <dbReference type="NCBI Taxonomy" id="45357"/>
    <lineage>
        <taxon>Eukaryota</taxon>
        <taxon>Fungi</taxon>
        <taxon>Dikarya</taxon>
        <taxon>Ascomycota</taxon>
        <taxon>Saccharomycotina</taxon>
        <taxon>Pichiomycetes</taxon>
        <taxon>Metschnikowiaceae</taxon>
        <taxon>Candidozyma</taxon>
    </lineage>
</organism>
<reference evidence="3 4" key="1">
    <citation type="submission" date="2021-06" db="EMBL/GenBank/DDBJ databases">
        <title>Candida outbreak in Lebanon.</title>
        <authorList>
            <person name="Finianos M."/>
        </authorList>
    </citation>
    <scope>NUCLEOTIDE SEQUENCE [LARGE SCALE GENOMIC DNA]</scope>
    <source>
        <strain evidence="3">CA3LBN</strain>
    </source>
</reference>
<feature type="transmembrane region" description="Helical" evidence="2">
    <location>
        <begin position="273"/>
        <end position="294"/>
    </location>
</feature>